<reference evidence="1 2" key="1">
    <citation type="submission" date="2019-07" db="EMBL/GenBank/DDBJ databases">
        <title>Genomic Encyclopedia of Type Strains, Phase III (KMG-III): the genomes of soil and plant-associated and newly described type strains.</title>
        <authorList>
            <person name="Whitman W."/>
        </authorList>
    </citation>
    <scope>NUCLEOTIDE SEQUENCE [LARGE SCALE GENOMIC DNA]</scope>
    <source>
        <strain evidence="1 2">BL24</strain>
    </source>
</reference>
<proteinExistence type="predicted"/>
<evidence type="ECO:0000313" key="2">
    <source>
        <dbReference type="Proteomes" id="UP000323257"/>
    </source>
</evidence>
<dbReference type="EMBL" id="VNHS01000020">
    <property type="protein sequence ID" value="TYP68083.1"/>
    <property type="molecule type" value="Genomic_DNA"/>
</dbReference>
<comment type="caution">
    <text evidence="1">The sequence shown here is derived from an EMBL/GenBank/DDBJ whole genome shotgun (WGS) entry which is preliminary data.</text>
</comment>
<name>A0A5S5BR81_9BACL</name>
<evidence type="ECO:0000313" key="1">
    <source>
        <dbReference type="EMBL" id="TYP68083.1"/>
    </source>
</evidence>
<sequence>MIRGMLQFIEAERRWLGDLLDAARSGELFAGPKWSHEEIEAYLSRHAPEK</sequence>
<gene>
    <name evidence="1" type="ORF">BCM02_12043</name>
</gene>
<dbReference type="AlphaFoldDB" id="A0A5S5BR81"/>
<dbReference type="Proteomes" id="UP000323257">
    <property type="component" value="Unassembled WGS sequence"/>
</dbReference>
<organism evidence="1 2">
    <name type="scientific">Paenibacillus methanolicus</name>
    <dbReference type="NCBI Taxonomy" id="582686"/>
    <lineage>
        <taxon>Bacteria</taxon>
        <taxon>Bacillati</taxon>
        <taxon>Bacillota</taxon>
        <taxon>Bacilli</taxon>
        <taxon>Bacillales</taxon>
        <taxon>Paenibacillaceae</taxon>
        <taxon>Paenibacillus</taxon>
    </lineage>
</organism>
<protein>
    <submittedName>
        <fullName evidence="1">Uncharacterized protein</fullName>
    </submittedName>
</protein>
<keyword evidence="2" id="KW-1185">Reference proteome</keyword>
<accession>A0A5S5BR81</accession>